<sequence length="65" mass="6855">MKTKTYAGYGAIAMSLLTALAGAPYALGDVATIIPPHWKAKLFVVSAVAAVVLKAVRDFHTEPKI</sequence>
<dbReference type="EMBL" id="LR797445">
    <property type="protein sequence ID" value="CAB4217151.1"/>
    <property type="molecule type" value="Genomic_DNA"/>
</dbReference>
<proteinExistence type="predicted"/>
<accession>A0A6J5R561</accession>
<dbReference type="EMBL" id="LR796462">
    <property type="protein sequence ID" value="CAB4146290.1"/>
    <property type="molecule type" value="Genomic_DNA"/>
</dbReference>
<dbReference type="EMBL" id="LR797173">
    <property type="protein sequence ID" value="CAB4191092.1"/>
    <property type="molecule type" value="Genomic_DNA"/>
</dbReference>
<evidence type="ECO:0000313" key="4">
    <source>
        <dbReference type="EMBL" id="CAB4217151.1"/>
    </source>
</evidence>
<dbReference type="EMBL" id="LR797255">
    <property type="protein sequence ID" value="CAB4197227.1"/>
    <property type="molecule type" value="Genomic_DNA"/>
</dbReference>
<organism evidence="2">
    <name type="scientific">uncultured Caudovirales phage</name>
    <dbReference type="NCBI Taxonomy" id="2100421"/>
    <lineage>
        <taxon>Viruses</taxon>
        <taxon>Duplodnaviria</taxon>
        <taxon>Heunggongvirae</taxon>
        <taxon>Uroviricota</taxon>
        <taxon>Caudoviricetes</taxon>
        <taxon>Peduoviridae</taxon>
        <taxon>Maltschvirus</taxon>
        <taxon>Maltschvirus maltsch</taxon>
    </lineage>
</organism>
<evidence type="ECO:0000313" key="2">
    <source>
        <dbReference type="EMBL" id="CAB4191092.1"/>
    </source>
</evidence>
<evidence type="ECO:0000313" key="1">
    <source>
        <dbReference type="EMBL" id="CAB4146290.1"/>
    </source>
</evidence>
<name>A0A6J5R561_9CAUD</name>
<reference evidence="2" key="1">
    <citation type="submission" date="2020-05" db="EMBL/GenBank/DDBJ databases">
        <authorList>
            <person name="Chiriac C."/>
            <person name="Salcher M."/>
            <person name="Ghai R."/>
            <person name="Kavagutti S V."/>
        </authorList>
    </citation>
    <scope>NUCLEOTIDE SEQUENCE</scope>
</reference>
<gene>
    <name evidence="2" type="ORF">UFOVP1225_11</name>
    <name evidence="3" type="ORF">UFOVP1319_1</name>
    <name evidence="4" type="ORF">UFOVP1591_11</name>
    <name evidence="1" type="ORF">UFOVP478_36</name>
</gene>
<evidence type="ECO:0000313" key="3">
    <source>
        <dbReference type="EMBL" id="CAB4197227.1"/>
    </source>
</evidence>
<protein>
    <submittedName>
        <fullName evidence="2">Uncharacterized protein</fullName>
    </submittedName>
</protein>